<reference evidence="4" key="1">
    <citation type="journal article" date="2021" name="PeerJ">
        <title>Extensive microbial diversity within the chicken gut microbiome revealed by metagenomics and culture.</title>
        <authorList>
            <person name="Gilroy R."/>
            <person name="Ravi A."/>
            <person name="Getino M."/>
            <person name="Pursley I."/>
            <person name="Horton D.L."/>
            <person name="Alikhan N.F."/>
            <person name="Baker D."/>
            <person name="Gharbi K."/>
            <person name="Hall N."/>
            <person name="Watson M."/>
            <person name="Adriaenssens E.M."/>
            <person name="Foster-Nyarko E."/>
            <person name="Jarju S."/>
            <person name="Secka A."/>
            <person name="Antonio M."/>
            <person name="Oren A."/>
            <person name="Chaudhuri R.R."/>
            <person name="La Ragione R."/>
            <person name="Hildebrand F."/>
            <person name="Pallen M.J."/>
        </authorList>
    </citation>
    <scope>NUCLEOTIDE SEQUENCE</scope>
    <source>
        <strain evidence="4">7318</strain>
    </source>
</reference>
<gene>
    <name evidence="4" type="ORF">K8V65_05335</name>
</gene>
<organism evidence="4 5">
    <name type="scientific">Megamonas hypermegale</name>
    <dbReference type="NCBI Taxonomy" id="158847"/>
    <lineage>
        <taxon>Bacteria</taxon>
        <taxon>Bacillati</taxon>
        <taxon>Bacillota</taxon>
        <taxon>Negativicutes</taxon>
        <taxon>Selenomonadales</taxon>
        <taxon>Selenomonadaceae</taxon>
        <taxon>Megamonas</taxon>
    </lineage>
</organism>
<protein>
    <submittedName>
        <fullName evidence="4">Aminofutalosine synthase MqnE</fullName>
    </submittedName>
</protein>
<keyword evidence="2" id="KW-0004">4Fe-4S</keyword>
<dbReference type="AlphaFoldDB" id="A0A921HQC1"/>
<keyword evidence="2" id="KW-0479">Metal-binding</keyword>
<keyword evidence="2" id="KW-0411">Iron-sulfur</keyword>
<dbReference type="PANTHER" id="PTHR43076">
    <property type="entry name" value="FO SYNTHASE (COFH)"/>
    <property type="match status" value="1"/>
</dbReference>
<feature type="non-terminal residue" evidence="4">
    <location>
        <position position="1"/>
    </location>
</feature>
<dbReference type="InterPro" id="IPR058240">
    <property type="entry name" value="rSAM_sf"/>
</dbReference>
<accession>A0A921HQC1</accession>
<dbReference type="EMBL" id="DYVR01000144">
    <property type="protein sequence ID" value="HJF85061.1"/>
    <property type="molecule type" value="Genomic_DNA"/>
</dbReference>
<comment type="cofactor">
    <cofactor evidence="1">
        <name>[4Fe-4S] cluster</name>
        <dbReference type="ChEBI" id="CHEBI:49883"/>
    </cofactor>
</comment>
<dbReference type="SUPFAM" id="SSF102114">
    <property type="entry name" value="Radical SAM enzymes"/>
    <property type="match status" value="1"/>
</dbReference>
<dbReference type="Pfam" id="PF19288">
    <property type="entry name" value="CofH_C"/>
    <property type="match status" value="1"/>
</dbReference>
<evidence type="ECO:0000256" key="2">
    <source>
        <dbReference type="ARBA" id="ARBA00022485"/>
    </source>
</evidence>
<sequence length="146" mass="16306">NASELYGHVETIEQRLQQLFTLRDIQDETGGFQAFISFPFFPANTAFPDIKPLTAYEKLKFIAISRLVLDNIPHVKAFWMMLTLPVAQFALACGADDLDGTVEEEKIIHAAGAATGQKMTTAQLEQVIRTAGYIPVQRDSLYNEIK</sequence>
<name>A0A921HQC1_9FIRM</name>
<dbReference type="PANTHER" id="PTHR43076:SF7">
    <property type="entry name" value="AMINODEOXYFUTALOSINE SYNTHASE"/>
    <property type="match status" value="1"/>
</dbReference>
<dbReference type="InterPro" id="IPR034405">
    <property type="entry name" value="F420"/>
</dbReference>
<feature type="domain" description="CofH/MqnC-like C-terminal" evidence="3">
    <location>
        <begin position="31"/>
        <end position="143"/>
    </location>
</feature>
<evidence type="ECO:0000313" key="5">
    <source>
        <dbReference type="Proteomes" id="UP000780768"/>
    </source>
</evidence>
<evidence type="ECO:0000256" key="1">
    <source>
        <dbReference type="ARBA" id="ARBA00001966"/>
    </source>
</evidence>
<reference evidence="4" key="2">
    <citation type="submission" date="2021-09" db="EMBL/GenBank/DDBJ databases">
        <authorList>
            <person name="Gilroy R."/>
        </authorList>
    </citation>
    <scope>NUCLEOTIDE SEQUENCE</scope>
    <source>
        <strain evidence="4">7318</strain>
    </source>
</reference>
<dbReference type="Gene3D" id="3.20.20.70">
    <property type="entry name" value="Aldolase class I"/>
    <property type="match status" value="1"/>
</dbReference>
<dbReference type="Proteomes" id="UP000780768">
    <property type="component" value="Unassembled WGS sequence"/>
</dbReference>
<evidence type="ECO:0000313" key="4">
    <source>
        <dbReference type="EMBL" id="HJF85061.1"/>
    </source>
</evidence>
<dbReference type="InterPro" id="IPR013785">
    <property type="entry name" value="Aldolase_TIM"/>
</dbReference>
<evidence type="ECO:0000259" key="3">
    <source>
        <dbReference type="Pfam" id="PF19288"/>
    </source>
</evidence>
<dbReference type="InterPro" id="IPR045567">
    <property type="entry name" value="CofH/MnqC-like_C"/>
</dbReference>
<dbReference type="GO" id="GO:0044689">
    <property type="term" value="F:7,8-didemethyl-8-hydroxy-5-deazariboflavin synthase activity"/>
    <property type="evidence" value="ECO:0007669"/>
    <property type="project" value="TreeGrafter"/>
</dbReference>
<proteinExistence type="predicted"/>
<comment type="caution">
    <text evidence="4">The sequence shown here is derived from an EMBL/GenBank/DDBJ whole genome shotgun (WGS) entry which is preliminary data.</text>
</comment>
<dbReference type="GO" id="GO:0051539">
    <property type="term" value="F:4 iron, 4 sulfur cluster binding"/>
    <property type="evidence" value="ECO:0007669"/>
    <property type="project" value="UniProtKB-KW"/>
</dbReference>
<keyword evidence="2" id="KW-0408">Iron</keyword>